<evidence type="ECO:0000256" key="8">
    <source>
        <dbReference type="ARBA" id="ARBA00023136"/>
    </source>
</evidence>
<keyword evidence="5" id="KW-0547">Nucleotide-binding</keyword>
<protein>
    <submittedName>
        <fullName evidence="12">Multidrug ABC transporter, ATP-binding protein</fullName>
    </submittedName>
</protein>
<evidence type="ECO:0000256" key="5">
    <source>
        <dbReference type="ARBA" id="ARBA00022741"/>
    </source>
</evidence>
<dbReference type="PROSITE" id="PS50893">
    <property type="entry name" value="ABC_TRANSPORTER_2"/>
    <property type="match status" value="1"/>
</dbReference>
<evidence type="ECO:0000256" key="9">
    <source>
        <dbReference type="SAM" id="Phobius"/>
    </source>
</evidence>
<keyword evidence="4 9" id="KW-0812">Transmembrane</keyword>
<evidence type="ECO:0000259" key="10">
    <source>
        <dbReference type="PROSITE" id="PS50893"/>
    </source>
</evidence>
<comment type="subcellular location">
    <subcellularLocation>
        <location evidence="1">Cell membrane</location>
        <topology evidence="1">Multi-pass membrane protein</topology>
    </subcellularLocation>
</comment>
<dbReference type="SUPFAM" id="SSF90123">
    <property type="entry name" value="ABC transporter transmembrane region"/>
    <property type="match status" value="1"/>
</dbReference>
<dbReference type="InterPro" id="IPR036640">
    <property type="entry name" value="ABC1_TM_sf"/>
</dbReference>
<dbReference type="InterPro" id="IPR003593">
    <property type="entry name" value="AAA+_ATPase"/>
</dbReference>
<evidence type="ECO:0000256" key="6">
    <source>
        <dbReference type="ARBA" id="ARBA00022840"/>
    </source>
</evidence>
<name>C0QQ31_PERMH</name>
<gene>
    <name evidence="12" type="ordered locus">PERMA_0991</name>
</gene>
<dbReference type="Gene3D" id="3.40.50.300">
    <property type="entry name" value="P-loop containing nucleotide triphosphate hydrolases"/>
    <property type="match status" value="1"/>
</dbReference>
<dbReference type="FunFam" id="3.40.50.300:FF:000221">
    <property type="entry name" value="Multidrug ABC transporter ATP-binding protein"/>
    <property type="match status" value="1"/>
</dbReference>
<dbReference type="InterPro" id="IPR039421">
    <property type="entry name" value="Type_1_exporter"/>
</dbReference>
<feature type="transmembrane region" description="Helical" evidence="9">
    <location>
        <begin position="278"/>
        <end position="300"/>
    </location>
</feature>
<feature type="transmembrane region" description="Helical" evidence="9">
    <location>
        <begin position="67"/>
        <end position="91"/>
    </location>
</feature>
<evidence type="ECO:0000256" key="3">
    <source>
        <dbReference type="ARBA" id="ARBA00022475"/>
    </source>
</evidence>
<dbReference type="RefSeq" id="WP_012675414.1">
    <property type="nucleotide sequence ID" value="NC_012440.1"/>
</dbReference>
<keyword evidence="7 9" id="KW-1133">Transmembrane helix</keyword>
<keyword evidence="2" id="KW-0813">Transport</keyword>
<dbReference type="PROSITE" id="PS50929">
    <property type="entry name" value="ABC_TM1F"/>
    <property type="match status" value="1"/>
</dbReference>
<sequence>MYSWKSIFDEIKKYRRELIAGHILAVLAICVSVPTPLFLPLLVDEVLLNKPGIFIRTFERFFGEGNAVIYTATALIIVLVMRFLFFVFNAVQAKIFTTISKNVTYKIREDLIKHLQKVSMAEFETVGSGGIASKLVTDINTLDDFIGKTVSRFIISVLTIIGVAVVLILINWKLGLLIVFLNPVVIYFTTVVGRKIGKLKGKENKAVEKFQEKLTETLDLFWQIRASNREKTFFRYVIDTAREVRDTAVEFGWKSDAATRLSMLVFLAGYEVFRATSILFVAYSDLTIGLMLAIFGYLWVMMTPVQELLNIQYAYHSATAALDRINSIFSMKKEPEYPHILNPFKNKETCSIQLKEVYFSYDGKNMILEGINLKADKGKKIAIVGASGSGKTTLAHIMVGFYPVDRGDILYDGISVKEIGLDVVRDNVSLVLQSPMMFNDTVRFNLTLGKDIPEEKIWEALEIAQMKDFVINLPDRLETVVGKNGVRLSGGQRQRLAIARMILQNPKIVILDESTSALDTQTEYRLFKALQRYLKNKTTIIIAHRLSTVQQADYIYVLDRGKIVEEGTHEQLMKEEGLYNEYMKKHYMAG</sequence>
<dbReference type="PANTHER" id="PTHR43394">
    <property type="entry name" value="ATP-DEPENDENT PERMEASE MDL1, MITOCHONDRIAL"/>
    <property type="match status" value="1"/>
</dbReference>
<dbReference type="GO" id="GO:0005524">
    <property type="term" value="F:ATP binding"/>
    <property type="evidence" value="ECO:0007669"/>
    <property type="project" value="UniProtKB-KW"/>
</dbReference>
<dbReference type="OrthoDB" id="9762778at2"/>
<dbReference type="PROSITE" id="PS00211">
    <property type="entry name" value="ABC_TRANSPORTER_1"/>
    <property type="match status" value="1"/>
</dbReference>
<dbReference type="Pfam" id="PF00664">
    <property type="entry name" value="ABC_membrane"/>
    <property type="match status" value="1"/>
</dbReference>
<feature type="transmembrane region" description="Helical" evidence="9">
    <location>
        <begin position="176"/>
        <end position="193"/>
    </location>
</feature>
<dbReference type="SMART" id="SM00382">
    <property type="entry name" value="AAA"/>
    <property type="match status" value="1"/>
</dbReference>
<evidence type="ECO:0000256" key="7">
    <source>
        <dbReference type="ARBA" id="ARBA00022989"/>
    </source>
</evidence>
<dbReference type="AlphaFoldDB" id="C0QQ31"/>
<evidence type="ECO:0000256" key="1">
    <source>
        <dbReference type="ARBA" id="ARBA00004651"/>
    </source>
</evidence>
<organism evidence="12 13">
    <name type="scientific">Persephonella marina (strain DSM 14350 / EX-H1)</name>
    <dbReference type="NCBI Taxonomy" id="123214"/>
    <lineage>
        <taxon>Bacteria</taxon>
        <taxon>Pseudomonadati</taxon>
        <taxon>Aquificota</taxon>
        <taxon>Aquificia</taxon>
        <taxon>Aquificales</taxon>
        <taxon>Hydrogenothermaceae</taxon>
        <taxon>Persephonella</taxon>
    </lineage>
</organism>
<evidence type="ECO:0000313" key="13">
    <source>
        <dbReference type="Proteomes" id="UP000001366"/>
    </source>
</evidence>
<keyword evidence="3" id="KW-1003">Cell membrane</keyword>
<proteinExistence type="predicted"/>
<dbReference type="GO" id="GO:0015421">
    <property type="term" value="F:ABC-type oligopeptide transporter activity"/>
    <property type="evidence" value="ECO:0007669"/>
    <property type="project" value="TreeGrafter"/>
</dbReference>
<dbReference type="Gene3D" id="1.20.1560.10">
    <property type="entry name" value="ABC transporter type 1, transmembrane domain"/>
    <property type="match status" value="1"/>
</dbReference>
<dbReference type="InterPro" id="IPR003439">
    <property type="entry name" value="ABC_transporter-like_ATP-bd"/>
</dbReference>
<dbReference type="Pfam" id="PF00005">
    <property type="entry name" value="ABC_tran"/>
    <property type="match status" value="1"/>
</dbReference>
<feature type="domain" description="ABC transporter" evidence="10">
    <location>
        <begin position="352"/>
        <end position="585"/>
    </location>
</feature>
<dbReference type="GO" id="GO:0016887">
    <property type="term" value="F:ATP hydrolysis activity"/>
    <property type="evidence" value="ECO:0007669"/>
    <property type="project" value="InterPro"/>
</dbReference>
<dbReference type="eggNOG" id="COG1132">
    <property type="taxonomic scope" value="Bacteria"/>
</dbReference>
<dbReference type="SUPFAM" id="SSF52540">
    <property type="entry name" value="P-loop containing nucleoside triphosphate hydrolases"/>
    <property type="match status" value="1"/>
</dbReference>
<dbReference type="PaxDb" id="123214-PERMA_0991"/>
<keyword evidence="13" id="KW-1185">Reference proteome</keyword>
<evidence type="ECO:0000313" key="12">
    <source>
        <dbReference type="EMBL" id="ACO03175.1"/>
    </source>
</evidence>
<dbReference type="HOGENOM" id="CLU_000604_84_3_0"/>
<evidence type="ECO:0000256" key="2">
    <source>
        <dbReference type="ARBA" id="ARBA00022448"/>
    </source>
</evidence>
<accession>C0QQ31</accession>
<feature type="transmembrane region" description="Helical" evidence="9">
    <location>
        <begin position="153"/>
        <end position="170"/>
    </location>
</feature>
<feature type="domain" description="ABC transmembrane type-1" evidence="11">
    <location>
        <begin position="23"/>
        <end position="317"/>
    </location>
</feature>
<keyword evidence="6 12" id="KW-0067">ATP-binding</keyword>
<dbReference type="InterPro" id="IPR017871">
    <property type="entry name" value="ABC_transporter-like_CS"/>
</dbReference>
<dbReference type="InterPro" id="IPR011527">
    <property type="entry name" value="ABC1_TM_dom"/>
</dbReference>
<evidence type="ECO:0000256" key="4">
    <source>
        <dbReference type="ARBA" id="ARBA00022692"/>
    </source>
</evidence>
<reference evidence="12 13" key="1">
    <citation type="journal article" date="2009" name="J. Bacteriol.">
        <title>Complete and draft genome sequences of six members of the Aquificales.</title>
        <authorList>
            <person name="Reysenbach A.L."/>
            <person name="Hamamura N."/>
            <person name="Podar M."/>
            <person name="Griffiths E."/>
            <person name="Ferreira S."/>
            <person name="Hochstein R."/>
            <person name="Heidelberg J."/>
            <person name="Johnson J."/>
            <person name="Mead D."/>
            <person name="Pohorille A."/>
            <person name="Sarmiento M."/>
            <person name="Schweighofer K."/>
            <person name="Seshadri R."/>
            <person name="Voytek M.A."/>
        </authorList>
    </citation>
    <scope>NUCLEOTIDE SEQUENCE [LARGE SCALE GENOMIC DNA]</scope>
    <source>
        <strain evidence="13">DSM 14350 / EX-H1</strain>
    </source>
</reference>
<dbReference type="STRING" id="123214.PERMA_0991"/>
<dbReference type="KEGG" id="pmx:PERMA_0991"/>
<dbReference type="GO" id="GO:0005886">
    <property type="term" value="C:plasma membrane"/>
    <property type="evidence" value="ECO:0007669"/>
    <property type="project" value="UniProtKB-SubCell"/>
</dbReference>
<dbReference type="CDD" id="cd07346">
    <property type="entry name" value="ABC_6TM_exporters"/>
    <property type="match status" value="1"/>
</dbReference>
<keyword evidence="8 9" id="KW-0472">Membrane</keyword>
<dbReference type="InterPro" id="IPR027417">
    <property type="entry name" value="P-loop_NTPase"/>
</dbReference>
<dbReference type="Proteomes" id="UP000001366">
    <property type="component" value="Chromosome"/>
</dbReference>
<feature type="transmembrane region" description="Helical" evidence="9">
    <location>
        <begin position="21"/>
        <end position="43"/>
    </location>
</feature>
<evidence type="ECO:0000259" key="11">
    <source>
        <dbReference type="PROSITE" id="PS50929"/>
    </source>
</evidence>
<dbReference type="PANTHER" id="PTHR43394:SF1">
    <property type="entry name" value="ATP-BINDING CASSETTE SUB-FAMILY B MEMBER 10, MITOCHONDRIAL"/>
    <property type="match status" value="1"/>
</dbReference>
<dbReference type="EMBL" id="CP001230">
    <property type="protein sequence ID" value="ACO03175.1"/>
    <property type="molecule type" value="Genomic_DNA"/>
</dbReference>